<feature type="compositionally biased region" description="Acidic residues" evidence="1">
    <location>
        <begin position="233"/>
        <end position="251"/>
    </location>
</feature>
<dbReference type="InterPro" id="IPR045518">
    <property type="entry name" value="2EXR"/>
</dbReference>
<dbReference type="EMBL" id="NKUJ01000280">
    <property type="protein sequence ID" value="RMJ08576.1"/>
    <property type="molecule type" value="Genomic_DNA"/>
</dbReference>
<evidence type="ECO:0000313" key="4">
    <source>
        <dbReference type="Proteomes" id="UP000277212"/>
    </source>
</evidence>
<dbReference type="PANTHER" id="PTHR35910:SF6">
    <property type="entry name" value="2EXR DOMAIN-CONTAINING PROTEIN"/>
    <property type="match status" value="1"/>
</dbReference>
<name>A0A3M2RTD8_9HYPO</name>
<dbReference type="STRING" id="2010991.A0A3M2RTD8"/>
<keyword evidence="4" id="KW-1185">Reference proteome</keyword>
<dbReference type="Proteomes" id="UP000277212">
    <property type="component" value="Unassembled WGS sequence"/>
</dbReference>
<dbReference type="OrthoDB" id="4812806at2759"/>
<comment type="caution">
    <text evidence="3">The sequence shown here is derived from an EMBL/GenBank/DDBJ whole genome shotgun (WGS) entry which is preliminary data.</text>
</comment>
<evidence type="ECO:0000256" key="1">
    <source>
        <dbReference type="SAM" id="MobiDB-lite"/>
    </source>
</evidence>
<evidence type="ECO:0000259" key="2">
    <source>
        <dbReference type="Pfam" id="PF20150"/>
    </source>
</evidence>
<dbReference type="AlphaFoldDB" id="A0A3M2RTD8"/>
<reference evidence="3 4" key="1">
    <citation type="submission" date="2017-06" db="EMBL/GenBank/DDBJ databases">
        <title>Comparative genomic analysis of Ambrosia Fusariam Clade fungi.</title>
        <authorList>
            <person name="Stajich J.E."/>
            <person name="Carrillo J."/>
            <person name="Kijimoto T."/>
            <person name="Eskalen A."/>
            <person name="O'Donnell K."/>
            <person name="Kasson M."/>
        </authorList>
    </citation>
    <scope>NUCLEOTIDE SEQUENCE [LARGE SCALE GENOMIC DNA]</scope>
    <source>
        <strain evidence="3">UCR3666</strain>
    </source>
</reference>
<proteinExistence type="predicted"/>
<feature type="domain" description="2EXR" evidence="2">
    <location>
        <begin position="5"/>
        <end position="94"/>
    </location>
</feature>
<evidence type="ECO:0000313" key="3">
    <source>
        <dbReference type="EMBL" id="RMJ08576.1"/>
    </source>
</evidence>
<dbReference type="PANTHER" id="PTHR35910">
    <property type="entry name" value="2EXR DOMAIN-CONTAINING PROTEIN"/>
    <property type="match status" value="1"/>
</dbReference>
<gene>
    <name evidence="3" type="ORF">CDV36_011805</name>
</gene>
<dbReference type="Pfam" id="PF20150">
    <property type="entry name" value="2EXR"/>
    <property type="match status" value="1"/>
</dbReference>
<accession>A0A3M2RTD8</accession>
<organism evidence="3 4">
    <name type="scientific">Fusarium kuroshium</name>
    <dbReference type="NCBI Taxonomy" id="2010991"/>
    <lineage>
        <taxon>Eukaryota</taxon>
        <taxon>Fungi</taxon>
        <taxon>Dikarya</taxon>
        <taxon>Ascomycota</taxon>
        <taxon>Pezizomycotina</taxon>
        <taxon>Sordariomycetes</taxon>
        <taxon>Hypocreomycetidae</taxon>
        <taxon>Hypocreales</taxon>
        <taxon>Nectriaceae</taxon>
        <taxon>Fusarium</taxon>
        <taxon>Fusarium solani species complex</taxon>
    </lineage>
</organism>
<protein>
    <recommendedName>
        <fullName evidence="2">2EXR domain-containing protein</fullName>
    </recommendedName>
</protein>
<sequence>MSTSFPSFVKLPGELRSMVWAYALPEPRVFEVLDTPHSNFKTPASAGLTFANSSNEPPPVLAAVCRESRAYVLHRYKRLTLSGTTKYIDSVRDVVLLEPYLLIRRLLRALHFLSQVDFMRENMRQVALGTSYGFATGIFHPMLSGKVSRNNMTMFIKKLRRFPRLKKVLFVVHEEFQCTHPNPPVAEWPYGLQLFHHNYSFKFDNELGISIHNPWHFHQNEFQYYPLQTEEADEDEDDLGESGTEDEEEAAELNRKPTNEDWRRFKRRFLKAAHSTLTKRLRDKPPIVETLSLQVEGASLLWKYRSF</sequence>
<feature type="region of interest" description="Disordered" evidence="1">
    <location>
        <begin position="233"/>
        <end position="257"/>
    </location>
</feature>